<dbReference type="GO" id="GO:0003677">
    <property type="term" value="F:DNA binding"/>
    <property type="evidence" value="ECO:0007669"/>
    <property type="project" value="InterPro"/>
</dbReference>
<evidence type="ECO:0000313" key="2">
    <source>
        <dbReference type="EMBL" id="OBG07116.1"/>
    </source>
</evidence>
<feature type="domain" description="HTH cro/C1-type" evidence="1">
    <location>
        <begin position="35"/>
        <end position="75"/>
    </location>
</feature>
<dbReference type="Gene3D" id="1.10.260.40">
    <property type="entry name" value="lambda repressor-like DNA-binding domains"/>
    <property type="match status" value="1"/>
</dbReference>
<name>A0A1A2EL61_MYCSD</name>
<evidence type="ECO:0000259" key="1">
    <source>
        <dbReference type="PROSITE" id="PS50943"/>
    </source>
</evidence>
<dbReference type="Proteomes" id="UP000093985">
    <property type="component" value="Unassembled WGS sequence"/>
</dbReference>
<dbReference type="EMBL" id="LZIN01000040">
    <property type="protein sequence ID" value="OBG07116.1"/>
    <property type="molecule type" value="Genomic_DNA"/>
</dbReference>
<evidence type="ECO:0000313" key="3">
    <source>
        <dbReference type="Proteomes" id="UP000093985"/>
    </source>
</evidence>
<dbReference type="InterPro" id="IPR001387">
    <property type="entry name" value="Cro/C1-type_HTH"/>
</dbReference>
<proteinExistence type="predicted"/>
<dbReference type="AlphaFoldDB" id="A0A1A2EL61"/>
<dbReference type="InterPro" id="IPR010982">
    <property type="entry name" value="Lambda_DNA-bd_dom_sf"/>
</dbReference>
<comment type="caution">
    <text evidence="2">The sequence shown here is derived from an EMBL/GenBank/DDBJ whole genome shotgun (WGS) entry which is preliminary data.</text>
</comment>
<dbReference type="OrthoDB" id="2679623at2"/>
<organism evidence="2 3">
    <name type="scientific">Mycolicibacter sinensis (strain JDM601)</name>
    <name type="common">Mycobacterium sinense</name>
    <dbReference type="NCBI Taxonomy" id="875328"/>
    <lineage>
        <taxon>Bacteria</taxon>
        <taxon>Bacillati</taxon>
        <taxon>Actinomycetota</taxon>
        <taxon>Actinomycetes</taxon>
        <taxon>Mycobacteriales</taxon>
        <taxon>Mycobacteriaceae</taxon>
        <taxon>Mycolicibacter</taxon>
    </lineage>
</organism>
<sequence>MSATFAVRLNRLFEVVYPPGRGPHTSAEVIAALKAEGITMSAPYLSQLRSGNRTNPSAATMAALANFFRIKPAFFTDDDYYAKLDAELAWLDSVRDSGVRRIATQVVGLSPEAQQDILDRIDELRRKEHLSA</sequence>
<dbReference type="SUPFAM" id="SSF47413">
    <property type="entry name" value="lambda repressor-like DNA-binding domains"/>
    <property type="match status" value="1"/>
</dbReference>
<dbReference type="RefSeq" id="WP_064854897.1">
    <property type="nucleotide sequence ID" value="NZ_LZIM01000030.1"/>
</dbReference>
<gene>
    <name evidence="2" type="ORF">A5771_07495</name>
</gene>
<accession>A0A1A2EL61</accession>
<dbReference type="PROSITE" id="PS50943">
    <property type="entry name" value="HTH_CROC1"/>
    <property type="match status" value="1"/>
</dbReference>
<protein>
    <submittedName>
        <fullName evidence="2">Secretion protein EspR</fullName>
    </submittedName>
</protein>
<dbReference type="Gene3D" id="6.10.250.2310">
    <property type="match status" value="1"/>
</dbReference>
<reference evidence="3" key="1">
    <citation type="submission" date="2016-06" db="EMBL/GenBank/DDBJ databases">
        <authorList>
            <person name="Sutton G."/>
            <person name="Brinkac L."/>
            <person name="Sanka R."/>
            <person name="Adams M."/>
            <person name="Lau E."/>
            <person name="Mehaffy C."/>
            <person name="Tameris M."/>
            <person name="Hatherill M."/>
            <person name="Hanekom W."/>
            <person name="Mahomed H."/>
            <person name="Mcshane H."/>
        </authorList>
    </citation>
    <scope>NUCLEOTIDE SEQUENCE [LARGE SCALE GENOMIC DNA]</scope>
    <source>
        <strain evidence="3">852014-51077_SCH5608930-a</strain>
    </source>
</reference>